<dbReference type="RefSeq" id="WP_387992680.1">
    <property type="nucleotide sequence ID" value="NZ_JBHSGR010000025.1"/>
</dbReference>
<gene>
    <name evidence="1" type="ORF">ACFO3M_19310</name>
</gene>
<accession>A0ABV9LN61</accession>
<dbReference type="EMBL" id="JBHSGR010000025">
    <property type="protein sequence ID" value="MFC4695558.1"/>
    <property type="molecule type" value="Genomic_DNA"/>
</dbReference>
<protein>
    <recommendedName>
        <fullName evidence="3">DUF5133 domain-containing protein</fullName>
    </recommendedName>
</protein>
<evidence type="ECO:0000313" key="2">
    <source>
        <dbReference type="Proteomes" id="UP001596025"/>
    </source>
</evidence>
<dbReference type="Proteomes" id="UP001596025">
    <property type="component" value="Unassembled WGS sequence"/>
</dbReference>
<keyword evidence="2" id="KW-1185">Reference proteome</keyword>
<evidence type="ECO:0008006" key="3">
    <source>
        <dbReference type="Google" id="ProtNLM"/>
    </source>
</evidence>
<comment type="caution">
    <text evidence="1">The sequence shown here is derived from an EMBL/GenBank/DDBJ whole genome shotgun (WGS) entry which is preliminary data.</text>
</comment>
<name>A0ABV9LN61_9ACTN</name>
<proteinExistence type="predicted"/>
<evidence type="ECO:0000313" key="1">
    <source>
        <dbReference type="EMBL" id="MFC4695558.1"/>
    </source>
</evidence>
<reference evidence="2" key="1">
    <citation type="journal article" date="2019" name="Int. J. Syst. Evol. Microbiol.">
        <title>The Global Catalogue of Microorganisms (GCM) 10K type strain sequencing project: providing services to taxonomists for standard genome sequencing and annotation.</title>
        <authorList>
            <consortium name="The Broad Institute Genomics Platform"/>
            <consortium name="The Broad Institute Genome Sequencing Center for Infectious Disease"/>
            <person name="Wu L."/>
            <person name="Ma J."/>
        </authorList>
    </citation>
    <scope>NUCLEOTIDE SEQUENCE [LARGE SCALE GENOMIC DNA]</scope>
    <source>
        <strain evidence="2">CCUG 62763</strain>
    </source>
</reference>
<sequence length="70" mass="7541">MSLPRPQVPDVDRRIVVAYQELGTARDGFRDSPSGEGFTLCQAAQQALDDLLDLRLTLTAALARTVPTAA</sequence>
<organism evidence="1 2">
    <name type="scientific">Geodermatophilus arenarius</name>
    <dbReference type="NCBI Taxonomy" id="1137990"/>
    <lineage>
        <taxon>Bacteria</taxon>
        <taxon>Bacillati</taxon>
        <taxon>Actinomycetota</taxon>
        <taxon>Actinomycetes</taxon>
        <taxon>Geodermatophilales</taxon>
        <taxon>Geodermatophilaceae</taxon>
        <taxon>Geodermatophilus</taxon>
    </lineage>
</organism>